<dbReference type="EMBL" id="JBHMBS010000005">
    <property type="protein sequence ID" value="MFB9676400.1"/>
    <property type="molecule type" value="Genomic_DNA"/>
</dbReference>
<dbReference type="Pfam" id="PF12697">
    <property type="entry name" value="Abhydrolase_6"/>
    <property type="match status" value="1"/>
</dbReference>
<evidence type="ECO:0000313" key="4">
    <source>
        <dbReference type="Proteomes" id="UP001589610"/>
    </source>
</evidence>
<evidence type="ECO:0000259" key="2">
    <source>
        <dbReference type="Pfam" id="PF12697"/>
    </source>
</evidence>
<feature type="chain" id="PRO_5047144795" evidence="1">
    <location>
        <begin position="32"/>
        <end position="289"/>
    </location>
</feature>
<keyword evidence="4" id="KW-1185">Reference proteome</keyword>
<evidence type="ECO:0000313" key="3">
    <source>
        <dbReference type="EMBL" id="MFB9676400.1"/>
    </source>
</evidence>
<dbReference type="InterPro" id="IPR052897">
    <property type="entry name" value="Sec-Metab_Biosynth_Hydrolase"/>
</dbReference>
<dbReference type="PANTHER" id="PTHR37017">
    <property type="entry name" value="AB HYDROLASE-1 DOMAIN-CONTAINING PROTEIN-RELATED"/>
    <property type="match status" value="1"/>
</dbReference>
<keyword evidence="1" id="KW-0732">Signal</keyword>
<reference evidence="3 4" key="1">
    <citation type="submission" date="2024-09" db="EMBL/GenBank/DDBJ databases">
        <authorList>
            <person name="Sun Q."/>
            <person name="Mori K."/>
        </authorList>
    </citation>
    <scope>NUCLEOTIDE SEQUENCE [LARGE SCALE GENOMIC DNA]</scope>
    <source>
        <strain evidence="3 4">JCM 3028</strain>
    </source>
</reference>
<feature type="signal peptide" evidence="1">
    <location>
        <begin position="1"/>
        <end position="31"/>
    </location>
</feature>
<comment type="caution">
    <text evidence="3">The sequence shown here is derived from an EMBL/GenBank/DDBJ whole genome shotgun (WGS) entry which is preliminary data.</text>
</comment>
<dbReference type="InterPro" id="IPR029058">
    <property type="entry name" value="AB_hydrolase_fold"/>
</dbReference>
<keyword evidence="3" id="KW-0378">Hydrolase</keyword>
<evidence type="ECO:0000256" key="1">
    <source>
        <dbReference type="SAM" id="SignalP"/>
    </source>
</evidence>
<dbReference type="Gene3D" id="3.40.50.1820">
    <property type="entry name" value="alpha/beta hydrolase"/>
    <property type="match status" value="1"/>
</dbReference>
<dbReference type="Proteomes" id="UP001589610">
    <property type="component" value="Unassembled WGS sequence"/>
</dbReference>
<dbReference type="InterPro" id="IPR000073">
    <property type="entry name" value="AB_hydrolase_1"/>
</dbReference>
<organism evidence="3 4">
    <name type="scientific">Streptosporangium vulgare</name>
    <dbReference type="NCBI Taxonomy" id="46190"/>
    <lineage>
        <taxon>Bacteria</taxon>
        <taxon>Bacillati</taxon>
        <taxon>Actinomycetota</taxon>
        <taxon>Actinomycetes</taxon>
        <taxon>Streptosporangiales</taxon>
        <taxon>Streptosporangiaceae</taxon>
        <taxon>Streptosporangium</taxon>
    </lineage>
</organism>
<protein>
    <submittedName>
        <fullName evidence="3">Alpha/beta fold hydrolase</fullName>
    </submittedName>
</protein>
<gene>
    <name evidence="3" type="ORF">ACFFRH_12965</name>
</gene>
<name>A0ABV5TBD6_9ACTN</name>
<dbReference type="SUPFAM" id="SSF53474">
    <property type="entry name" value="alpha/beta-Hydrolases"/>
    <property type="match status" value="1"/>
</dbReference>
<dbReference type="RefSeq" id="WP_386156434.1">
    <property type="nucleotide sequence ID" value="NZ_JBHMBS010000005.1"/>
</dbReference>
<sequence>MKIFRARRLRAVNLLALVGMLPLAGISAAQAVGDAGGRQSMTSTAPSGESKPKPTVVLVHGAWADSSGWAKVTAGLRSQGYQVLAPPTPLRGLHEDSEYLAAFLRDRTTGPVVLVGHSYGGAVITNAARSDEDVEALVYVNAFVPDTGDSILGLLDPNHEIDPADLFDFVRYPGAPDGDSDLYLKQGVFPDAIANGIPAGTAAAMAAAQRPVTLSALTAESGAPAWKSLPSFYLLGTQDHIVPPALQSAMAGKAGAKITKVKAGHLPMVTNPHTVEALIVEADRSTPTR</sequence>
<feature type="domain" description="AB hydrolase-1" evidence="2">
    <location>
        <begin position="56"/>
        <end position="277"/>
    </location>
</feature>
<proteinExistence type="predicted"/>
<dbReference type="PANTHER" id="PTHR37017:SF11">
    <property type="entry name" value="ESTERASE_LIPASE_THIOESTERASE DOMAIN-CONTAINING PROTEIN"/>
    <property type="match status" value="1"/>
</dbReference>
<accession>A0ABV5TBD6</accession>
<dbReference type="GO" id="GO:0016787">
    <property type="term" value="F:hydrolase activity"/>
    <property type="evidence" value="ECO:0007669"/>
    <property type="project" value="UniProtKB-KW"/>
</dbReference>